<feature type="transmembrane region" description="Helical" evidence="1">
    <location>
        <begin position="9"/>
        <end position="29"/>
    </location>
</feature>
<feature type="transmembrane region" description="Helical" evidence="1">
    <location>
        <begin position="41"/>
        <end position="65"/>
    </location>
</feature>
<dbReference type="EMBL" id="JACSQA010000001">
    <property type="protein sequence ID" value="MBD8025290.1"/>
    <property type="molecule type" value="Genomic_DNA"/>
</dbReference>
<name>A0ABR8X7J7_9BACL</name>
<accession>A0ABR8X7J7</accession>
<dbReference type="RefSeq" id="WP_191705844.1">
    <property type="nucleotide sequence ID" value="NZ_JACSQA010000001.1"/>
</dbReference>
<evidence type="ECO:0000313" key="2">
    <source>
        <dbReference type="EMBL" id="MBD8025290.1"/>
    </source>
</evidence>
<organism evidence="2 3">
    <name type="scientific">Ureibacillus galli</name>
    <dbReference type="NCBI Taxonomy" id="2762222"/>
    <lineage>
        <taxon>Bacteria</taxon>
        <taxon>Bacillati</taxon>
        <taxon>Bacillota</taxon>
        <taxon>Bacilli</taxon>
        <taxon>Bacillales</taxon>
        <taxon>Caryophanaceae</taxon>
        <taxon>Ureibacillus</taxon>
    </lineage>
</organism>
<evidence type="ECO:0000256" key="1">
    <source>
        <dbReference type="SAM" id="Phobius"/>
    </source>
</evidence>
<reference evidence="2 3" key="1">
    <citation type="submission" date="2020-08" db="EMBL/GenBank/DDBJ databases">
        <title>A Genomic Blueprint of the Chicken Gut Microbiome.</title>
        <authorList>
            <person name="Gilroy R."/>
            <person name="Ravi A."/>
            <person name="Getino M."/>
            <person name="Pursley I."/>
            <person name="Horton D.L."/>
            <person name="Alikhan N.-F."/>
            <person name="Baker D."/>
            <person name="Gharbi K."/>
            <person name="Hall N."/>
            <person name="Watson M."/>
            <person name="Adriaenssens E.M."/>
            <person name="Foster-Nyarko E."/>
            <person name="Jarju S."/>
            <person name="Secka A."/>
            <person name="Antonio M."/>
            <person name="Oren A."/>
            <person name="Chaudhuri R."/>
            <person name="La Ragione R.M."/>
            <person name="Hildebrand F."/>
            <person name="Pallen M.J."/>
        </authorList>
    </citation>
    <scope>NUCLEOTIDE SEQUENCE [LARGE SCALE GENOMIC DNA]</scope>
    <source>
        <strain evidence="2 3">Re31</strain>
    </source>
</reference>
<keyword evidence="1" id="KW-0472">Membrane</keyword>
<comment type="caution">
    <text evidence="2">The sequence shown here is derived from an EMBL/GenBank/DDBJ whole genome shotgun (WGS) entry which is preliminary data.</text>
</comment>
<feature type="transmembrane region" description="Helical" evidence="1">
    <location>
        <begin position="102"/>
        <end position="128"/>
    </location>
</feature>
<gene>
    <name evidence="2" type="ORF">H9636_01340</name>
</gene>
<dbReference type="Proteomes" id="UP000640930">
    <property type="component" value="Unassembled WGS sequence"/>
</dbReference>
<keyword evidence="1" id="KW-0812">Transmembrane</keyword>
<keyword evidence="3" id="KW-1185">Reference proteome</keyword>
<protein>
    <submittedName>
        <fullName evidence="2">Uncharacterized protein</fullName>
    </submittedName>
</protein>
<feature type="transmembrane region" description="Helical" evidence="1">
    <location>
        <begin position="77"/>
        <end position="96"/>
    </location>
</feature>
<proteinExistence type="predicted"/>
<sequence>MKKFKWSTFLWKLLWVIGLIILSLIILNLETQVRSYVDSTYIFSLIFWVNLMDSIILGIYISLIFVKKWSLNINPTLLWGVSIPCLFISIFSPIMITLGKSIHYWIIQISTFEVFGIVSGMTLILSLFSNQSKIEQL</sequence>
<keyword evidence="1" id="KW-1133">Transmembrane helix</keyword>
<evidence type="ECO:0000313" key="3">
    <source>
        <dbReference type="Proteomes" id="UP000640930"/>
    </source>
</evidence>